<proteinExistence type="predicted"/>
<comment type="caution">
    <text evidence="1">The sequence shown here is derived from an EMBL/GenBank/DDBJ whole genome shotgun (WGS) entry which is preliminary data.</text>
</comment>
<evidence type="ECO:0000313" key="2">
    <source>
        <dbReference type="Proteomes" id="UP001156706"/>
    </source>
</evidence>
<gene>
    <name evidence="1" type="ORF">GCM10007907_07610</name>
</gene>
<name>A0ABQ5YEJ0_9NEIS</name>
<keyword evidence="2" id="KW-1185">Reference proteome</keyword>
<accession>A0ABQ5YEJ0</accession>
<dbReference type="InterPro" id="IPR008886">
    <property type="entry name" value="UPF0227/Esterase_YqiA"/>
</dbReference>
<dbReference type="PANTHER" id="PTHR35602">
    <property type="entry name" value="ESTERASE YQIA-RELATED"/>
    <property type="match status" value="1"/>
</dbReference>
<dbReference type="EMBL" id="BSOG01000001">
    <property type="protein sequence ID" value="GLR11971.1"/>
    <property type="molecule type" value="Genomic_DNA"/>
</dbReference>
<dbReference type="Gene3D" id="3.40.50.1820">
    <property type="entry name" value="alpha/beta hydrolase"/>
    <property type="match status" value="1"/>
</dbReference>
<dbReference type="SUPFAM" id="SSF53474">
    <property type="entry name" value="alpha/beta-Hydrolases"/>
    <property type="match status" value="1"/>
</dbReference>
<dbReference type="Proteomes" id="UP001156706">
    <property type="component" value="Unassembled WGS sequence"/>
</dbReference>
<evidence type="ECO:0000313" key="1">
    <source>
        <dbReference type="EMBL" id="GLR11971.1"/>
    </source>
</evidence>
<organism evidence="1 2">
    <name type="scientific">Chitinimonas prasina</name>
    <dbReference type="NCBI Taxonomy" id="1434937"/>
    <lineage>
        <taxon>Bacteria</taxon>
        <taxon>Pseudomonadati</taxon>
        <taxon>Pseudomonadota</taxon>
        <taxon>Betaproteobacteria</taxon>
        <taxon>Neisseriales</taxon>
        <taxon>Chitinibacteraceae</taxon>
        <taxon>Chitinimonas</taxon>
    </lineage>
</organism>
<sequence length="196" mass="21713">MKTLLYLHGFNSSPASIKAQQTVAWLAERNLGQHFHCPALHYSPARAANQIASWLADRNPADVTCVGSSLGGFYATWVAERYGCRAVLINPAVRPHTLLDGLLGPQRNLYTGEEYLLTTDHMAELVTLLPTRLTPARYWLLVETGDETLDYRQAVDYYAGARQTVFDGGDHGFQHWQSMLPEVLAYAGIDPPAAQP</sequence>
<dbReference type="PANTHER" id="PTHR35602:SF3">
    <property type="entry name" value="ESTERASE YQIA"/>
    <property type="match status" value="1"/>
</dbReference>
<reference evidence="2" key="1">
    <citation type="journal article" date="2019" name="Int. J. Syst. Evol. Microbiol.">
        <title>The Global Catalogue of Microorganisms (GCM) 10K type strain sequencing project: providing services to taxonomists for standard genome sequencing and annotation.</title>
        <authorList>
            <consortium name="The Broad Institute Genomics Platform"/>
            <consortium name="The Broad Institute Genome Sequencing Center for Infectious Disease"/>
            <person name="Wu L."/>
            <person name="Ma J."/>
        </authorList>
    </citation>
    <scope>NUCLEOTIDE SEQUENCE [LARGE SCALE GENOMIC DNA]</scope>
    <source>
        <strain evidence="2">NBRC 110044</strain>
    </source>
</reference>
<dbReference type="Pfam" id="PF05728">
    <property type="entry name" value="UPF0227"/>
    <property type="match status" value="1"/>
</dbReference>
<protein>
    <submittedName>
        <fullName evidence="1">Esterase</fullName>
    </submittedName>
</protein>
<dbReference type="InterPro" id="IPR029058">
    <property type="entry name" value="AB_hydrolase_fold"/>
</dbReference>